<evidence type="ECO:0000313" key="1">
    <source>
        <dbReference type="EMBL" id="PHT72920.1"/>
    </source>
</evidence>
<organism evidence="1 2">
    <name type="scientific">Capsicum annuum</name>
    <name type="common">Capsicum pepper</name>
    <dbReference type="NCBI Taxonomy" id="4072"/>
    <lineage>
        <taxon>Eukaryota</taxon>
        <taxon>Viridiplantae</taxon>
        <taxon>Streptophyta</taxon>
        <taxon>Embryophyta</taxon>
        <taxon>Tracheophyta</taxon>
        <taxon>Spermatophyta</taxon>
        <taxon>Magnoliopsida</taxon>
        <taxon>eudicotyledons</taxon>
        <taxon>Gunneridae</taxon>
        <taxon>Pentapetalae</taxon>
        <taxon>asterids</taxon>
        <taxon>lamiids</taxon>
        <taxon>Solanales</taxon>
        <taxon>Solanaceae</taxon>
        <taxon>Solanoideae</taxon>
        <taxon>Capsiceae</taxon>
        <taxon>Capsicum</taxon>
    </lineage>
</organism>
<dbReference type="Gramene" id="PHT72920">
    <property type="protein sequence ID" value="PHT72920"/>
    <property type="gene ID" value="T459_23705"/>
</dbReference>
<dbReference type="AlphaFoldDB" id="A0A2G2YT37"/>
<dbReference type="EMBL" id="AYRZ02000009">
    <property type="protein sequence ID" value="PHT72920.1"/>
    <property type="molecule type" value="Genomic_DNA"/>
</dbReference>
<name>A0A2G2YT37_CAPAN</name>
<dbReference type="OMA" id="ETICHAS"/>
<dbReference type="STRING" id="4072.A0A2G2YT37"/>
<evidence type="ECO:0000313" key="2">
    <source>
        <dbReference type="Proteomes" id="UP000222542"/>
    </source>
</evidence>
<proteinExistence type="predicted"/>
<keyword evidence="2" id="KW-1185">Reference proteome</keyword>
<protein>
    <recommendedName>
        <fullName evidence="3">Endonuclease/exonuclease/phosphatase domain-containing protein</fullName>
    </recommendedName>
</protein>
<reference evidence="1 2" key="1">
    <citation type="journal article" date="2014" name="Nat. Genet.">
        <title>Genome sequence of the hot pepper provides insights into the evolution of pungency in Capsicum species.</title>
        <authorList>
            <person name="Kim S."/>
            <person name="Park M."/>
            <person name="Yeom S.I."/>
            <person name="Kim Y.M."/>
            <person name="Lee J.M."/>
            <person name="Lee H.A."/>
            <person name="Seo E."/>
            <person name="Choi J."/>
            <person name="Cheong K."/>
            <person name="Kim K.T."/>
            <person name="Jung K."/>
            <person name="Lee G.W."/>
            <person name="Oh S.K."/>
            <person name="Bae C."/>
            <person name="Kim S.B."/>
            <person name="Lee H.Y."/>
            <person name="Kim S.Y."/>
            <person name="Kim M.S."/>
            <person name="Kang B.C."/>
            <person name="Jo Y.D."/>
            <person name="Yang H.B."/>
            <person name="Jeong H.J."/>
            <person name="Kang W.H."/>
            <person name="Kwon J.K."/>
            <person name="Shin C."/>
            <person name="Lim J.Y."/>
            <person name="Park J.H."/>
            <person name="Huh J.H."/>
            <person name="Kim J.S."/>
            <person name="Kim B.D."/>
            <person name="Cohen O."/>
            <person name="Paran I."/>
            <person name="Suh M.C."/>
            <person name="Lee S.B."/>
            <person name="Kim Y.K."/>
            <person name="Shin Y."/>
            <person name="Noh S.J."/>
            <person name="Park J."/>
            <person name="Seo Y.S."/>
            <person name="Kwon S.Y."/>
            <person name="Kim H.A."/>
            <person name="Park J.M."/>
            <person name="Kim H.J."/>
            <person name="Choi S.B."/>
            <person name="Bosland P.W."/>
            <person name="Reeves G."/>
            <person name="Jo S.H."/>
            <person name="Lee B.W."/>
            <person name="Cho H.T."/>
            <person name="Choi H.S."/>
            <person name="Lee M.S."/>
            <person name="Yu Y."/>
            <person name="Do Choi Y."/>
            <person name="Park B.S."/>
            <person name="van Deynze A."/>
            <person name="Ashrafi H."/>
            <person name="Hill T."/>
            <person name="Kim W.T."/>
            <person name="Pai H.S."/>
            <person name="Ahn H.K."/>
            <person name="Yeam I."/>
            <person name="Giovannoni J.J."/>
            <person name="Rose J.K."/>
            <person name="Sorensen I."/>
            <person name="Lee S.J."/>
            <person name="Kim R.W."/>
            <person name="Choi I.Y."/>
            <person name="Choi B.S."/>
            <person name="Lim J.S."/>
            <person name="Lee Y.H."/>
            <person name="Choi D."/>
        </authorList>
    </citation>
    <scope>NUCLEOTIDE SEQUENCE [LARGE SCALE GENOMIC DNA]</scope>
    <source>
        <strain evidence="2">cv. CM334</strain>
    </source>
</reference>
<sequence>MVSPSLPIVSTVKDHLRHIRAACENPWVVLGDFNAILSHDDRINGEPITPQELVDFQQCADDVGMGPLLRKEAEYKDFGCSDHTSIVLNTDLIVMQVRRPFRLLNVVMQQEDFKALTRSIWQQQVPGYKMYSIWRKLSNIAGQAKGLQKEMSVVDKIVDDYKTRLNQVQKGLKSASFNQELIVEERQILHNIEYWETICHASTPIGADRHP</sequence>
<accession>A0A2G2YT37</accession>
<dbReference type="SUPFAM" id="SSF56219">
    <property type="entry name" value="DNase I-like"/>
    <property type="match status" value="1"/>
</dbReference>
<dbReference type="Proteomes" id="UP000222542">
    <property type="component" value="Unassembled WGS sequence"/>
</dbReference>
<dbReference type="InterPro" id="IPR036691">
    <property type="entry name" value="Endo/exonu/phosph_ase_sf"/>
</dbReference>
<reference evidence="1 2" key="2">
    <citation type="journal article" date="2017" name="Genome Biol.">
        <title>New reference genome sequences of hot pepper reveal the massive evolution of plant disease-resistance genes by retroduplication.</title>
        <authorList>
            <person name="Kim S."/>
            <person name="Park J."/>
            <person name="Yeom S.I."/>
            <person name="Kim Y.M."/>
            <person name="Seo E."/>
            <person name="Kim K.T."/>
            <person name="Kim M.S."/>
            <person name="Lee J.M."/>
            <person name="Cheong K."/>
            <person name="Shin H.S."/>
            <person name="Kim S.B."/>
            <person name="Han K."/>
            <person name="Lee J."/>
            <person name="Park M."/>
            <person name="Lee H.A."/>
            <person name="Lee H.Y."/>
            <person name="Lee Y."/>
            <person name="Oh S."/>
            <person name="Lee J.H."/>
            <person name="Choi E."/>
            <person name="Choi E."/>
            <person name="Lee S.E."/>
            <person name="Jeon J."/>
            <person name="Kim H."/>
            <person name="Choi G."/>
            <person name="Song H."/>
            <person name="Lee J."/>
            <person name="Lee S.C."/>
            <person name="Kwon J.K."/>
            <person name="Lee H.Y."/>
            <person name="Koo N."/>
            <person name="Hong Y."/>
            <person name="Kim R.W."/>
            <person name="Kang W.H."/>
            <person name="Huh J.H."/>
            <person name="Kang B.C."/>
            <person name="Yang T.J."/>
            <person name="Lee Y.H."/>
            <person name="Bennetzen J.L."/>
            <person name="Choi D."/>
        </authorList>
    </citation>
    <scope>NUCLEOTIDE SEQUENCE [LARGE SCALE GENOMIC DNA]</scope>
    <source>
        <strain evidence="2">cv. CM334</strain>
    </source>
</reference>
<evidence type="ECO:0008006" key="3">
    <source>
        <dbReference type="Google" id="ProtNLM"/>
    </source>
</evidence>
<gene>
    <name evidence="1" type="ORF">T459_23705</name>
</gene>
<comment type="caution">
    <text evidence="1">The sequence shown here is derived from an EMBL/GenBank/DDBJ whole genome shotgun (WGS) entry which is preliminary data.</text>
</comment>